<evidence type="ECO:0000256" key="1">
    <source>
        <dbReference type="ARBA" id="ARBA00001946"/>
    </source>
</evidence>
<dbReference type="NCBIfam" id="TIGR00231">
    <property type="entry name" value="small_GTP"/>
    <property type="match status" value="1"/>
</dbReference>
<organism evidence="12 13">
    <name type="scientific">Candidatus Gottesmanbacteria bacterium GW2011_GWA2_43_14</name>
    <dbReference type="NCBI Taxonomy" id="1618443"/>
    <lineage>
        <taxon>Bacteria</taxon>
        <taxon>Candidatus Gottesmaniibacteriota</taxon>
    </lineage>
</organism>
<dbReference type="NCBIfam" id="TIGR03598">
    <property type="entry name" value="GTPase_YsxC"/>
    <property type="match status" value="1"/>
</dbReference>
<evidence type="ECO:0000256" key="4">
    <source>
        <dbReference type="ARBA" id="ARBA00022723"/>
    </source>
</evidence>
<dbReference type="GO" id="GO:0046872">
    <property type="term" value="F:metal ion binding"/>
    <property type="evidence" value="ECO:0007669"/>
    <property type="project" value="UniProtKB-KW"/>
</dbReference>
<comment type="similarity">
    <text evidence="2 10">Belongs to the TRAFAC class TrmE-Era-EngA-EngB-Septin-like GTPase superfamily. EngB GTPase family.</text>
</comment>
<dbReference type="InterPro" id="IPR006073">
    <property type="entry name" value="GTP-bd"/>
</dbReference>
<evidence type="ECO:0000256" key="2">
    <source>
        <dbReference type="ARBA" id="ARBA00009638"/>
    </source>
</evidence>
<dbReference type="GO" id="GO:0000917">
    <property type="term" value="P:division septum assembly"/>
    <property type="evidence" value="ECO:0007669"/>
    <property type="project" value="UniProtKB-KW"/>
</dbReference>
<dbReference type="InterPro" id="IPR030393">
    <property type="entry name" value="G_ENGB_dom"/>
</dbReference>
<dbReference type="Proteomes" id="UP000034894">
    <property type="component" value="Unassembled WGS sequence"/>
</dbReference>
<keyword evidence="3 10" id="KW-0132">Cell division</keyword>
<comment type="cofactor">
    <cofactor evidence="1">
        <name>Mg(2+)</name>
        <dbReference type="ChEBI" id="CHEBI:18420"/>
    </cofactor>
</comment>
<evidence type="ECO:0000313" key="12">
    <source>
        <dbReference type="EMBL" id="KKS96477.1"/>
    </source>
</evidence>
<dbReference type="InterPro" id="IPR005225">
    <property type="entry name" value="Small_GTP-bd"/>
</dbReference>
<evidence type="ECO:0000259" key="11">
    <source>
        <dbReference type="PROSITE" id="PS51706"/>
    </source>
</evidence>
<dbReference type="GO" id="GO:0005525">
    <property type="term" value="F:GTP binding"/>
    <property type="evidence" value="ECO:0007669"/>
    <property type="project" value="UniProtKB-UniRule"/>
</dbReference>
<evidence type="ECO:0000256" key="5">
    <source>
        <dbReference type="ARBA" id="ARBA00022741"/>
    </source>
</evidence>
<evidence type="ECO:0000256" key="6">
    <source>
        <dbReference type="ARBA" id="ARBA00022842"/>
    </source>
</evidence>
<dbReference type="PATRIC" id="fig|1618443.3.peg.1275"/>
<dbReference type="PANTHER" id="PTHR11649">
    <property type="entry name" value="MSS1/TRME-RELATED GTP-BINDING PROTEIN"/>
    <property type="match status" value="1"/>
</dbReference>
<evidence type="ECO:0000256" key="9">
    <source>
        <dbReference type="ARBA" id="ARBA00023306"/>
    </source>
</evidence>
<sequence>MKINTARYIKGISGTDEILYDGKFQVAFMGRSNVGKSSLINSLVPVRNLARTSRSPGKTIRMDFFLINYKFYFVDFPGYGFAKVPEKIHDKLRKMILWYLLYSQVKNRLIILIIDLKVGLTAYDKTILDILEERHIDYLLIANKSDKLKKHEKDKQLREIESQLSFGEVIPYSVKENYGRNRLLGILTEVE</sequence>
<accession>A0A0G1DFT7</accession>
<dbReference type="PANTHER" id="PTHR11649:SF13">
    <property type="entry name" value="ENGB-TYPE G DOMAIN-CONTAINING PROTEIN"/>
    <property type="match status" value="1"/>
</dbReference>
<dbReference type="Pfam" id="PF01926">
    <property type="entry name" value="MMR_HSR1"/>
    <property type="match status" value="1"/>
</dbReference>
<dbReference type="EMBL" id="LCFP01000010">
    <property type="protein sequence ID" value="KKS96477.1"/>
    <property type="molecule type" value="Genomic_DNA"/>
</dbReference>
<dbReference type="AlphaFoldDB" id="A0A0G1DFT7"/>
<evidence type="ECO:0000313" key="13">
    <source>
        <dbReference type="Proteomes" id="UP000034894"/>
    </source>
</evidence>
<evidence type="ECO:0000256" key="3">
    <source>
        <dbReference type="ARBA" id="ARBA00022618"/>
    </source>
</evidence>
<keyword evidence="4" id="KW-0479">Metal-binding</keyword>
<dbReference type="PROSITE" id="PS51706">
    <property type="entry name" value="G_ENGB"/>
    <property type="match status" value="1"/>
</dbReference>
<feature type="domain" description="EngB-type G" evidence="11">
    <location>
        <begin position="22"/>
        <end position="191"/>
    </location>
</feature>
<comment type="function">
    <text evidence="10">Necessary for normal cell division and for the maintenance of normal septation.</text>
</comment>
<reference evidence="12 13" key="1">
    <citation type="journal article" date="2015" name="Nature">
        <title>rRNA introns, odd ribosomes, and small enigmatic genomes across a large radiation of phyla.</title>
        <authorList>
            <person name="Brown C.T."/>
            <person name="Hug L.A."/>
            <person name="Thomas B.C."/>
            <person name="Sharon I."/>
            <person name="Castelle C.J."/>
            <person name="Singh A."/>
            <person name="Wilkins M.J."/>
            <person name="Williams K.H."/>
            <person name="Banfield J.F."/>
        </authorList>
    </citation>
    <scope>NUCLEOTIDE SEQUENCE [LARGE SCALE GENOMIC DNA]</scope>
</reference>
<dbReference type="InterPro" id="IPR019987">
    <property type="entry name" value="GTP-bd_ribosome_bio_YsxC"/>
</dbReference>
<dbReference type="InterPro" id="IPR027417">
    <property type="entry name" value="P-loop_NTPase"/>
</dbReference>
<evidence type="ECO:0000256" key="8">
    <source>
        <dbReference type="ARBA" id="ARBA00023210"/>
    </source>
</evidence>
<keyword evidence="7 10" id="KW-0342">GTP-binding</keyword>
<keyword evidence="5 10" id="KW-0547">Nucleotide-binding</keyword>
<keyword evidence="8 10" id="KW-0717">Septation</keyword>
<dbReference type="Gene3D" id="3.40.50.300">
    <property type="entry name" value="P-loop containing nucleotide triphosphate hydrolases"/>
    <property type="match status" value="1"/>
</dbReference>
<dbReference type="STRING" id="1618443.UV73_C0010G0062"/>
<gene>
    <name evidence="10" type="primary">engB</name>
    <name evidence="12" type="ORF">UV73_C0010G0062</name>
</gene>
<proteinExistence type="inferred from homology"/>
<protein>
    <recommendedName>
        <fullName evidence="10">Probable GTP-binding protein EngB</fullName>
    </recommendedName>
</protein>
<dbReference type="SUPFAM" id="SSF52540">
    <property type="entry name" value="P-loop containing nucleoside triphosphate hydrolases"/>
    <property type="match status" value="1"/>
</dbReference>
<dbReference type="HAMAP" id="MF_00321">
    <property type="entry name" value="GTPase_EngB"/>
    <property type="match status" value="1"/>
</dbReference>
<keyword evidence="9 10" id="KW-0131">Cell cycle</keyword>
<evidence type="ECO:0000256" key="7">
    <source>
        <dbReference type="ARBA" id="ARBA00023134"/>
    </source>
</evidence>
<name>A0A0G1DFT7_9BACT</name>
<keyword evidence="6" id="KW-0460">Magnesium</keyword>
<comment type="caution">
    <text evidence="12">The sequence shown here is derived from an EMBL/GenBank/DDBJ whole genome shotgun (WGS) entry which is preliminary data.</text>
</comment>
<dbReference type="CDD" id="cd01876">
    <property type="entry name" value="YihA_EngB"/>
    <property type="match status" value="1"/>
</dbReference>
<evidence type="ECO:0000256" key="10">
    <source>
        <dbReference type="HAMAP-Rule" id="MF_00321"/>
    </source>
</evidence>